<proteinExistence type="predicted"/>
<dbReference type="InterPro" id="IPR036514">
    <property type="entry name" value="SGNH_hydro_sf"/>
</dbReference>
<dbReference type="EMBL" id="CAETWZ010000171">
    <property type="protein sequence ID" value="CAB4368497.1"/>
    <property type="molecule type" value="Genomic_DNA"/>
</dbReference>
<dbReference type="AlphaFoldDB" id="A0A6J6AHX1"/>
<dbReference type="SUPFAM" id="SSF52266">
    <property type="entry name" value="SGNH hydrolase"/>
    <property type="match status" value="1"/>
</dbReference>
<organism evidence="1">
    <name type="scientific">freshwater metagenome</name>
    <dbReference type="NCBI Taxonomy" id="449393"/>
    <lineage>
        <taxon>unclassified sequences</taxon>
        <taxon>metagenomes</taxon>
        <taxon>ecological metagenomes</taxon>
    </lineage>
</organism>
<reference evidence="1" key="1">
    <citation type="submission" date="2020-05" db="EMBL/GenBank/DDBJ databases">
        <authorList>
            <person name="Chiriac C."/>
            <person name="Salcher M."/>
            <person name="Ghai R."/>
            <person name="Kavagutti S V."/>
        </authorList>
    </citation>
    <scope>NUCLEOTIDE SEQUENCE</scope>
</reference>
<accession>A0A6J6AHX1</accession>
<dbReference type="Gene3D" id="3.40.50.1110">
    <property type="entry name" value="SGNH hydrolase"/>
    <property type="match status" value="1"/>
</dbReference>
<gene>
    <name evidence="1" type="ORF">UFOPK4179_01300</name>
</gene>
<sequence length="163" mass="17935">MATTTPTPRGKMKVFAVGDSVMLGSAKKLTSYGITVDASKNRQVLGALQIFNYYKSVNELGNVVVIHLGTNGITKASTFERILRPLKDVERVIVLTMRVPRHASEKINNKIINNLPATHPNVTILDWYTLSKPHPEWFNSDGIHPNALGQDNYVALIVKAAGL</sequence>
<name>A0A6J6AHX1_9ZZZZ</name>
<evidence type="ECO:0000313" key="1">
    <source>
        <dbReference type="EMBL" id="CAB4368497.1"/>
    </source>
</evidence>
<protein>
    <submittedName>
        <fullName evidence="1">Unannotated protein</fullName>
    </submittedName>
</protein>